<dbReference type="InterPro" id="IPR000873">
    <property type="entry name" value="AMP-dep_synth/lig_dom"/>
</dbReference>
<feature type="domain" description="AMP-dependent synthetase/ligase" evidence="1">
    <location>
        <begin position="248"/>
        <end position="595"/>
    </location>
</feature>
<dbReference type="Gene3D" id="3.30.559.30">
    <property type="entry name" value="Nonribosomal peptide synthetase, condensation domain"/>
    <property type="match status" value="1"/>
</dbReference>
<organism evidence="3 4">
    <name type="scientific">Streptomyces oryzae</name>
    <dbReference type="NCBI Taxonomy" id="1434886"/>
    <lineage>
        <taxon>Bacteria</taxon>
        <taxon>Bacillati</taxon>
        <taxon>Actinomycetota</taxon>
        <taxon>Actinomycetes</taxon>
        <taxon>Kitasatosporales</taxon>
        <taxon>Streptomycetaceae</taxon>
        <taxon>Streptomyces</taxon>
    </lineage>
</organism>
<dbReference type="Proteomes" id="UP001519064">
    <property type="component" value="Unassembled WGS sequence"/>
</dbReference>
<dbReference type="InterPro" id="IPR001242">
    <property type="entry name" value="Condensation_dom"/>
</dbReference>
<dbReference type="InterPro" id="IPR020845">
    <property type="entry name" value="AMP-binding_CS"/>
</dbReference>
<dbReference type="Pfam" id="PF00501">
    <property type="entry name" value="AMP-binding"/>
    <property type="match status" value="1"/>
</dbReference>
<dbReference type="SUPFAM" id="SSF56801">
    <property type="entry name" value="Acetyl-CoA synthetase-like"/>
    <property type="match status" value="1"/>
</dbReference>
<dbReference type="PANTHER" id="PTHR45527">
    <property type="entry name" value="NONRIBOSOMAL PEPTIDE SYNTHETASE"/>
    <property type="match status" value="1"/>
</dbReference>
<gene>
    <name evidence="3" type="ORF">ITI46_34335</name>
</gene>
<dbReference type="NCBIfam" id="TIGR01733">
    <property type="entry name" value="AA-adenyl-dom"/>
    <property type="match status" value="1"/>
</dbReference>
<accession>A0ABS3XMP1</accession>
<keyword evidence="4" id="KW-1185">Reference proteome</keyword>
<dbReference type="Pfam" id="PF00668">
    <property type="entry name" value="Condensation"/>
    <property type="match status" value="1"/>
</dbReference>
<evidence type="ECO:0000259" key="2">
    <source>
        <dbReference type="Pfam" id="PF00668"/>
    </source>
</evidence>
<name>A0ABS3XMP1_9ACTN</name>
<dbReference type="InterPro" id="IPR010071">
    <property type="entry name" value="AA_adenyl_dom"/>
</dbReference>
<feature type="domain" description="Condensation" evidence="2">
    <location>
        <begin position="1"/>
        <end position="225"/>
    </location>
</feature>
<dbReference type="Gene3D" id="3.40.50.980">
    <property type="match status" value="2"/>
</dbReference>
<feature type="non-terminal residue" evidence="3">
    <location>
        <position position="1"/>
    </location>
</feature>
<comment type="caution">
    <text evidence="3">The sequence shown here is derived from an EMBL/GenBank/DDBJ whole genome shotgun (WGS) entry which is preliminary data.</text>
</comment>
<dbReference type="PROSITE" id="PS00455">
    <property type="entry name" value="AMP_BINDING"/>
    <property type="match status" value="1"/>
</dbReference>
<dbReference type="EMBL" id="JADKMA010000383">
    <property type="protein sequence ID" value="MBO8196670.1"/>
    <property type="molecule type" value="Genomic_DNA"/>
</dbReference>
<dbReference type="PANTHER" id="PTHR45527:SF1">
    <property type="entry name" value="FATTY ACID SYNTHASE"/>
    <property type="match status" value="1"/>
</dbReference>
<reference evidence="3 4" key="1">
    <citation type="submission" date="2020-11" db="EMBL/GenBank/DDBJ databases">
        <title>Streptomyces spirodelae sp. nov., isolated from duckweed.</title>
        <authorList>
            <person name="Saimee Y."/>
            <person name="Duangmal K."/>
        </authorList>
    </citation>
    <scope>NUCLEOTIDE SEQUENCE [LARGE SCALE GENOMIC DNA]</scope>
    <source>
        <strain evidence="3 4">S16-07</strain>
    </source>
</reference>
<sequence length="677" mass="71352">FRWDAGLHAGVVGLARECGASVFMVVQAALAALLTRLGAGTDVPLGSPVAGRVDAALDEVVGFFVNTLVLRTDTSGDPSFRELVERVREVDLRAFAHQDVPFEQVVEALNPPRSPARNPLFQIALALNNTGDDRPSTDDLQGVRTQEERVFTGTSAMDLTLSLRELRGQKRTPAGLVGEAEFSSDLFDTATVEDLLARLHRLLQAAVTDPDQPLGRLEILSADERSGMQESADDTARTLRTATFPQLFEAQTARTPEATALTAGGKRLSYAELNARANRLARLLVAHGAGPERVVALCLPRSADLVVAVLAVLKSGAAYLPVDPRYPAERIAHMLHDAAPVLLLTDQTTGARLPAAGLPCLHLDADDVAGALAATADTDLSDADRTAPALPLGPAYVIYTSGSSGTPKGVAVSHSGVAALAVTQRERLGVGEGSRVLQFASPSFDASFWELCMALLSGACLVVVSAEELLPGKPLSETIAANDVTHVTLPPTVLGALEPDGLPPGVTVVAAGEACPPELVERWASDRVMVNAYGPTEATVCATMSEPLPDGPVPSIGTPVTNTRVYVLDGALRPVPPGVPGELYLAGTHVARGYLGRPDLTAERFVACPYGPPGERMYRTGDLVRRRPDGRLEFTGRADEQVKVRGFRVEPGEIRAALTGHPAVSAAEVVIREDGCG</sequence>
<dbReference type="Gene3D" id="2.30.38.10">
    <property type="entry name" value="Luciferase, Domain 3"/>
    <property type="match status" value="1"/>
</dbReference>
<protein>
    <submittedName>
        <fullName evidence="3">Amino acid adenylation domain-containing protein</fullName>
    </submittedName>
</protein>
<dbReference type="InterPro" id="IPR045851">
    <property type="entry name" value="AMP-bd_C_sf"/>
</dbReference>
<evidence type="ECO:0000259" key="1">
    <source>
        <dbReference type="Pfam" id="PF00501"/>
    </source>
</evidence>
<proteinExistence type="predicted"/>
<dbReference type="Gene3D" id="3.30.559.10">
    <property type="entry name" value="Chloramphenicol acetyltransferase-like domain"/>
    <property type="match status" value="1"/>
</dbReference>
<feature type="non-terminal residue" evidence="3">
    <location>
        <position position="677"/>
    </location>
</feature>
<dbReference type="InterPro" id="IPR023213">
    <property type="entry name" value="CAT-like_dom_sf"/>
</dbReference>
<dbReference type="SUPFAM" id="SSF52777">
    <property type="entry name" value="CoA-dependent acyltransferases"/>
    <property type="match status" value="1"/>
</dbReference>
<dbReference type="Gene3D" id="3.30.300.30">
    <property type="match status" value="1"/>
</dbReference>
<evidence type="ECO:0000313" key="3">
    <source>
        <dbReference type="EMBL" id="MBO8196670.1"/>
    </source>
</evidence>
<evidence type="ECO:0000313" key="4">
    <source>
        <dbReference type="Proteomes" id="UP001519064"/>
    </source>
</evidence>